<dbReference type="Proteomes" id="UP000244224">
    <property type="component" value="Unassembled WGS sequence"/>
</dbReference>
<dbReference type="RefSeq" id="WP_108128716.1">
    <property type="nucleotide sequence ID" value="NZ_QBKP01000005.1"/>
</dbReference>
<reference evidence="2 3" key="1">
    <citation type="submission" date="2018-04" db="EMBL/GenBank/DDBJ databases">
        <title>Genomic Encyclopedia of Archaeal and Bacterial Type Strains, Phase II (KMG-II): from individual species to whole genera.</title>
        <authorList>
            <person name="Goeker M."/>
        </authorList>
    </citation>
    <scope>NUCLEOTIDE SEQUENCE [LARGE SCALE GENOMIC DNA]</scope>
    <source>
        <strain evidence="2 3">DSM 21823</strain>
    </source>
</reference>
<gene>
    <name evidence="2" type="ORF">C8N34_105118</name>
</gene>
<evidence type="ECO:0000256" key="1">
    <source>
        <dbReference type="SAM" id="SignalP"/>
    </source>
</evidence>
<proteinExistence type="predicted"/>
<organism evidence="2 3">
    <name type="scientific">Gemmobacter caeni</name>
    <dbReference type="NCBI Taxonomy" id="589035"/>
    <lineage>
        <taxon>Bacteria</taxon>
        <taxon>Pseudomonadati</taxon>
        <taxon>Pseudomonadota</taxon>
        <taxon>Alphaproteobacteria</taxon>
        <taxon>Rhodobacterales</taxon>
        <taxon>Paracoccaceae</taxon>
        <taxon>Gemmobacter</taxon>
    </lineage>
</organism>
<name>A0A2T6B345_9RHOB</name>
<keyword evidence="1" id="KW-0732">Signal</keyword>
<dbReference type="EMBL" id="QBKP01000005">
    <property type="protein sequence ID" value="PTX50474.1"/>
    <property type="molecule type" value="Genomic_DNA"/>
</dbReference>
<sequence length="102" mass="10753">MRFSLVCLALAGTTLPAAAESLSFTLSNQSNADLTEFYASPVGTESWEENILSTGALPAGASGDITIAEAKGCEYDFRMVFADGDVLEDRSNICDSGAYTIQ</sequence>
<feature type="signal peptide" evidence="1">
    <location>
        <begin position="1"/>
        <end position="19"/>
    </location>
</feature>
<accession>A0A2T6B345</accession>
<dbReference type="AlphaFoldDB" id="A0A2T6B345"/>
<evidence type="ECO:0000313" key="2">
    <source>
        <dbReference type="EMBL" id="PTX50474.1"/>
    </source>
</evidence>
<comment type="caution">
    <text evidence="2">The sequence shown here is derived from an EMBL/GenBank/DDBJ whole genome shotgun (WGS) entry which is preliminary data.</text>
</comment>
<keyword evidence="3" id="KW-1185">Reference proteome</keyword>
<feature type="chain" id="PRO_5015563710" evidence="1">
    <location>
        <begin position="20"/>
        <end position="102"/>
    </location>
</feature>
<dbReference type="OrthoDB" id="4736977at2"/>
<protein>
    <submittedName>
        <fullName evidence="2">Uncharacterized protein</fullName>
    </submittedName>
</protein>
<evidence type="ECO:0000313" key="3">
    <source>
        <dbReference type="Proteomes" id="UP000244224"/>
    </source>
</evidence>